<dbReference type="EMBL" id="JBHSAY010000009">
    <property type="protein sequence ID" value="MFC4132139.1"/>
    <property type="molecule type" value="Genomic_DNA"/>
</dbReference>
<name>A0ABV8LMX0_9ACTN</name>
<reference evidence="5" key="1">
    <citation type="journal article" date="2019" name="Int. J. Syst. Evol. Microbiol.">
        <title>The Global Catalogue of Microorganisms (GCM) 10K type strain sequencing project: providing services to taxonomists for standard genome sequencing and annotation.</title>
        <authorList>
            <consortium name="The Broad Institute Genomics Platform"/>
            <consortium name="The Broad Institute Genome Sequencing Center for Infectious Disease"/>
            <person name="Wu L."/>
            <person name="Ma J."/>
        </authorList>
    </citation>
    <scope>NUCLEOTIDE SEQUENCE [LARGE SCALE GENOMIC DNA]</scope>
    <source>
        <strain evidence="5">CGMCC 4.7289</strain>
    </source>
</reference>
<keyword evidence="1" id="KW-0547">Nucleotide-binding</keyword>
<dbReference type="InterPro" id="IPR020568">
    <property type="entry name" value="Ribosomal_Su5_D2-typ_SF"/>
</dbReference>
<evidence type="ECO:0000256" key="1">
    <source>
        <dbReference type="ARBA" id="ARBA00022741"/>
    </source>
</evidence>
<feature type="domain" description="Translation elongation factor EFG/EF2" evidence="3">
    <location>
        <begin position="1"/>
        <end position="121"/>
    </location>
</feature>
<dbReference type="InterPro" id="IPR014721">
    <property type="entry name" value="Ribsml_uS5_D2-typ_fold_subgr"/>
</dbReference>
<dbReference type="RefSeq" id="WP_253753807.1">
    <property type="nucleotide sequence ID" value="NZ_JAMZDZ010000001.1"/>
</dbReference>
<dbReference type="Proteomes" id="UP001595816">
    <property type="component" value="Unassembled WGS sequence"/>
</dbReference>
<protein>
    <recommendedName>
        <fullName evidence="3">Translation elongation factor EFG/EF2 domain-containing protein</fullName>
    </recommendedName>
</protein>
<comment type="caution">
    <text evidence="4">The sequence shown here is derived from an EMBL/GenBank/DDBJ whole genome shotgun (WGS) entry which is preliminary data.</text>
</comment>
<evidence type="ECO:0000313" key="4">
    <source>
        <dbReference type="EMBL" id="MFC4132139.1"/>
    </source>
</evidence>
<evidence type="ECO:0000259" key="3">
    <source>
        <dbReference type="SMART" id="SM00889"/>
    </source>
</evidence>
<dbReference type="InterPro" id="IPR005517">
    <property type="entry name" value="Transl_elong_EFG/EF2_IV"/>
</dbReference>
<keyword evidence="2" id="KW-0342">GTP-binding</keyword>
<dbReference type="Pfam" id="PF03764">
    <property type="entry name" value="EFG_IV"/>
    <property type="match status" value="1"/>
</dbReference>
<evidence type="ECO:0000256" key="2">
    <source>
        <dbReference type="ARBA" id="ARBA00023134"/>
    </source>
</evidence>
<evidence type="ECO:0000313" key="5">
    <source>
        <dbReference type="Proteomes" id="UP001595816"/>
    </source>
</evidence>
<organism evidence="4 5">
    <name type="scientific">Hamadaea flava</name>
    <dbReference type="NCBI Taxonomy" id="1742688"/>
    <lineage>
        <taxon>Bacteria</taxon>
        <taxon>Bacillati</taxon>
        <taxon>Actinomycetota</taxon>
        <taxon>Actinomycetes</taxon>
        <taxon>Micromonosporales</taxon>
        <taxon>Micromonosporaceae</taxon>
        <taxon>Hamadaea</taxon>
    </lineage>
</organism>
<accession>A0ABV8LMX0</accession>
<gene>
    <name evidence="4" type="ORF">ACFOZ4_16130</name>
</gene>
<sequence length="121" mass="12835">MSSLFSRPVLDIRIRLSPSTGARPLYAEIVVDLEPLGNRTNEFEFVSLADPLHAEFAAAVAAGLRDELNSQVASRGLSSVFEGAGVRATLTSARSHDVDSSVSAFLTAARLAVGAAVERHR</sequence>
<dbReference type="SMART" id="SM00889">
    <property type="entry name" value="EFG_IV"/>
    <property type="match status" value="1"/>
</dbReference>
<dbReference type="SUPFAM" id="SSF54211">
    <property type="entry name" value="Ribosomal protein S5 domain 2-like"/>
    <property type="match status" value="1"/>
</dbReference>
<proteinExistence type="predicted"/>
<dbReference type="Gene3D" id="3.30.230.10">
    <property type="match status" value="1"/>
</dbReference>
<keyword evidence="5" id="KW-1185">Reference proteome</keyword>